<dbReference type="SUPFAM" id="SSF55874">
    <property type="entry name" value="ATPase domain of HSP90 chaperone/DNA topoisomerase II/histidine kinase"/>
    <property type="match status" value="1"/>
</dbReference>
<keyword evidence="4" id="KW-0902">Two-component regulatory system</keyword>
<dbReference type="InterPro" id="IPR036890">
    <property type="entry name" value="HATPase_C_sf"/>
</dbReference>
<dbReference type="InterPro" id="IPR004358">
    <property type="entry name" value="Sig_transdc_His_kin-like_C"/>
</dbReference>
<dbReference type="RefSeq" id="WP_123711199.1">
    <property type="nucleotide sequence ID" value="NZ_RKHR01000003.1"/>
</dbReference>
<keyword evidence="3 5" id="KW-0597">Phosphoprotein</keyword>
<dbReference type="CDD" id="cd00082">
    <property type="entry name" value="HisKA"/>
    <property type="match status" value="1"/>
</dbReference>
<dbReference type="Pfam" id="PF07695">
    <property type="entry name" value="7TMR-DISM_7TM"/>
    <property type="match status" value="1"/>
</dbReference>
<evidence type="ECO:0000313" key="10">
    <source>
        <dbReference type="Proteomes" id="UP000275394"/>
    </source>
</evidence>
<feature type="transmembrane region" description="Helical" evidence="6">
    <location>
        <begin position="198"/>
        <end position="216"/>
    </location>
</feature>
<evidence type="ECO:0000256" key="4">
    <source>
        <dbReference type="ARBA" id="ARBA00023012"/>
    </source>
</evidence>
<dbReference type="GO" id="GO:0000155">
    <property type="term" value="F:phosphorelay sensor kinase activity"/>
    <property type="evidence" value="ECO:0007669"/>
    <property type="project" value="InterPro"/>
</dbReference>
<dbReference type="PRINTS" id="PR00344">
    <property type="entry name" value="BCTRLSENSOR"/>
</dbReference>
<dbReference type="SUPFAM" id="SSF52172">
    <property type="entry name" value="CheY-like"/>
    <property type="match status" value="1"/>
</dbReference>
<dbReference type="Gene3D" id="3.30.565.10">
    <property type="entry name" value="Histidine kinase-like ATPase, C-terminal domain"/>
    <property type="match status" value="1"/>
</dbReference>
<dbReference type="CDD" id="cd17546">
    <property type="entry name" value="REC_hyHK_CKI1_RcsC-like"/>
    <property type="match status" value="1"/>
</dbReference>
<organism evidence="9 10">
    <name type="scientific">Sinobacterium caligoides</name>
    <dbReference type="NCBI Taxonomy" id="933926"/>
    <lineage>
        <taxon>Bacteria</taxon>
        <taxon>Pseudomonadati</taxon>
        <taxon>Pseudomonadota</taxon>
        <taxon>Gammaproteobacteria</taxon>
        <taxon>Cellvibrionales</taxon>
        <taxon>Spongiibacteraceae</taxon>
        <taxon>Sinobacterium</taxon>
    </lineage>
</organism>
<dbReference type="AlphaFoldDB" id="A0A3N2DZL1"/>
<protein>
    <recommendedName>
        <fullName evidence="2">histidine kinase</fullName>
        <ecNumber evidence="2">2.7.13.3</ecNumber>
    </recommendedName>
</protein>
<dbReference type="SMART" id="SM00387">
    <property type="entry name" value="HATPase_c"/>
    <property type="match status" value="1"/>
</dbReference>
<dbReference type="Pfam" id="PF02518">
    <property type="entry name" value="HATPase_c"/>
    <property type="match status" value="1"/>
</dbReference>
<evidence type="ECO:0000256" key="2">
    <source>
        <dbReference type="ARBA" id="ARBA00012438"/>
    </source>
</evidence>
<name>A0A3N2DZL1_9GAMM</name>
<keyword evidence="9" id="KW-0808">Transferase</keyword>
<gene>
    <name evidence="9" type="ORF">EDC56_0810</name>
</gene>
<evidence type="ECO:0000313" key="9">
    <source>
        <dbReference type="EMBL" id="ROS05280.1"/>
    </source>
</evidence>
<comment type="caution">
    <text evidence="9">The sequence shown here is derived from an EMBL/GenBank/DDBJ whole genome shotgun (WGS) entry which is preliminary data.</text>
</comment>
<dbReference type="InterPro" id="IPR036097">
    <property type="entry name" value="HisK_dim/P_sf"/>
</dbReference>
<dbReference type="Gene3D" id="2.60.40.2380">
    <property type="match status" value="1"/>
</dbReference>
<feature type="transmembrane region" description="Helical" evidence="6">
    <location>
        <begin position="349"/>
        <end position="366"/>
    </location>
</feature>
<dbReference type="InterPro" id="IPR011006">
    <property type="entry name" value="CheY-like_superfamily"/>
</dbReference>
<dbReference type="Gene3D" id="3.40.50.2300">
    <property type="match status" value="1"/>
</dbReference>
<sequence length="786" mass="88015">MPIVSTLVRALGVLISLFYIVTASAEQQPEPLVFDAAVQDTGYLAVGNKVRYFPEIETLQAREVFARSESLPWQVALDENVALGSVNNVQWFEVSLVTKDVLTEPWVLGVRNGNVNHAQLTIIRDGEVVSQLSLGLLEAFSKRPIRHTDLYYPFNLEPNSHYTFLFRVEHQGFLDLPLVFSSERKLLNTISELRFVRGMYYGTVLIMVLFNLFLWLSTGQSAYFFYVLFITSVGMLIGVAEGVAFEYLWPDNMWFNHYALGVFTGAPVLTAVLFTIFFLDLQRKRNGSFYLLCFLALLSLASTCSSVFLPMNLSHSFGAIVALIAFPSLLCVGAYSWYNGSFYARYFTLAWLLLCILASLVSSAALDMDIVEMNNVWVWLRVSSITEMVLLAFALAARINHISLKEEEARAESNAKSEFIAHVSHELRTPMNGILGMSELLRERLTDPVQRHYNDVIYQSGQSLLGVISEILDSAKIDANKSELNHDPFNLHELAHDVLFVIEAQAITKGVDIVCRVEDDVPEYVIGDAQRVWQVASNLLNNAIKFTAGGHVVLRLSMQGARVKFNVEDTGTGIDKADQQKLFAPFEQGGADVHHRLGGTGLGLYICNKLVQMMGGEIAFSSTQGVGSNFWFVLPLTPTCLMSSVDDMEQRGALARPGAARLSVLVAEDNKVNQLVIQKMLEKNNHQVTIVENGRKAVEMYKSRHESFQLVLMDCEMPVLDGYCATEQIRRFERQQGVARKPIVAFTAHALPEHTQRCYASGMDEVMAKPISEPIIQQVIERIKRN</sequence>
<dbReference type="InterPro" id="IPR011622">
    <property type="entry name" value="7TMR_DISM_rcpt_extracell_dom2"/>
</dbReference>
<keyword evidence="9" id="KW-0418">Kinase</keyword>
<feature type="transmembrane region" description="Helical" evidence="6">
    <location>
        <begin position="289"/>
        <end position="311"/>
    </location>
</feature>
<dbReference type="Pfam" id="PF07696">
    <property type="entry name" value="7TMR-DISMED2"/>
    <property type="match status" value="1"/>
</dbReference>
<dbReference type="SMART" id="SM00388">
    <property type="entry name" value="HisKA"/>
    <property type="match status" value="1"/>
</dbReference>
<evidence type="ECO:0000256" key="6">
    <source>
        <dbReference type="SAM" id="Phobius"/>
    </source>
</evidence>
<feature type="domain" description="Histidine kinase" evidence="7">
    <location>
        <begin position="422"/>
        <end position="638"/>
    </location>
</feature>
<feature type="transmembrane region" description="Helical" evidence="6">
    <location>
        <begin position="317"/>
        <end position="337"/>
    </location>
</feature>
<dbReference type="CDD" id="cd16922">
    <property type="entry name" value="HATPase_EvgS-ArcB-TorS-like"/>
    <property type="match status" value="1"/>
</dbReference>
<keyword evidence="6" id="KW-1133">Transmembrane helix</keyword>
<dbReference type="Pfam" id="PF00072">
    <property type="entry name" value="Response_reg"/>
    <property type="match status" value="1"/>
</dbReference>
<keyword evidence="6" id="KW-0472">Membrane</keyword>
<dbReference type="EC" id="2.7.13.3" evidence="2"/>
<dbReference type="FunFam" id="3.30.565.10:FF:000010">
    <property type="entry name" value="Sensor histidine kinase RcsC"/>
    <property type="match status" value="1"/>
</dbReference>
<dbReference type="InterPro" id="IPR003661">
    <property type="entry name" value="HisK_dim/P_dom"/>
</dbReference>
<dbReference type="SMART" id="SM00448">
    <property type="entry name" value="REC"/>
    <property type="match status" value="1"/>
</dbReference>
<evidence type="ECO:0000259" key="8">
    <source>
        <dbReference type="PROSITE" id="PS50110"/>
    </source>
</evidence>
<keyword evidence="10" id="KW-1185">Reference proteome</keyword>
<feature type="modified residue" description="4-aspartylphosphate" evidence="5">
    <location>
        <position position="714"/>
    </location>
</feature>
<evidence type="ECO:0000259" key="7">
    <source>
        <dbReference type="PROSITE" id="PS50109"/>
    </source>
</evidence>
<proteinExistence type="predicted"/>
<dbReference type="InterPro" id="IPR003594">
    <property type="entry name" value="HATPase_dom"/>
</dbReference>
<dbReference type="PROSITE" id="PS50109">
    <property type="entry name" value="HIS_KIN"/>
    <property type="match status" value="1"/>
</dbReference>
<feature type="domain" description="Response regulatory" evidence="8">
    <location>
        <begin position="663"/>
        <end position="784"/>
    </location>
</feature>
<dbReference type="InterPro" id="IPR005467">
    <property type="entry name" value="His_kinase_dom"/>
</dbReference>
<dbReference type="PROSITE" id="PS50110">
    <property type="entry name" value="RESPONSE_REGULATORY"/>
    <property type="match status" value="1"/>
</dbReference>
<dbReference type="OrthoDB" id="6187449at2"/>
<dbReference type="Gene3D" id="1.10.287.130">
    <property type="match status" value="1"/>
</dbReference>
<dbReference type="Pfam" id="PF00512">
    <property type="entry name" value="HisKA"/>
    <property type="match status" value="1"/>
</dbReference>
<dbReference type="PANTHER" id="PTHR45339:SF1">
    <property type="entry name" value="HYBRID SIGNAL TRANSDUCTION HISTIDINE KINASE J"/>
    <property type="match status" value="1"/>
</dbReference>
<evidence type="ECO:0000256" key="3">
    <source>
        <dbReference type="ARBA" id="ARBA00022553"/>
    </source>
</evidence>
<dbReference type="EMBL" id="RKHR01000003">
    <property type="protein sequence ID" value="ROS05280.1"/>
    <property type="molecule type" value="Genomic_DNA"/>
</dbReference>
<dbReference type="Proteomes" id="UP000275394">
    <property type="component" value="Unassembled WGS sequence"/>
</dbReference>
<reference evidence="9 10" key="1">
    <citation type="submission" date="2018-11" db="EMBL/GenBank/DDBJ databases">
        <title>Genomic Encyclopedia of Type Strains, Phase IV (KMG-IV): sequencing the most valuable type-strain genomes for metagenomic binning, comparative biology and taxonomic classification.</title>
        <authorList>
            <person name="Goeker M."/>
        </authorList>
    </citation>
    <scope>NUCLEOTIDE SEQUENCE [LARGE SCALE GENOMIC DNA]</scope>
    <source>
        <strain evidence="9 10">DSM 100316</strain>
    </source>
</reference>
<comment type="catalytic activity">
    <reaction evidence="1">
        <text>ATP + protein L-histidine = ADP + protein N-phospho-L-histidine.</text>
        <dbReference type="EC" id="2.7.13.3"/>
    </reaction>
</comment>
<dbReference type="PANTHER" id="PTHR45339">
    <property type="entry name" value="HYBRID SIGNAL TRANSDUCTION HISTIDINE KINASE J"/>
    <property type="match status" value="1"/>
</dbReference>
<feature type="transmembrane region" description="Helical" evidence="6">
    <location>
        <begin position="257"/>
        <end position="277"/>
    </location>
</feature>
<accession>A0A3N2DZL1</accession>
<keyword evidence="6" id="KW-0812">Transmembrane</keyword>
<feature type="transmembrane region" description="Helical" evidence="6">
    <location>
        <begin position="223"/>
        <end position="245"/>
    </location>
</feature>
<evidence type="ECO:0000256" key="5">
    <source>
        <dbReference type="PROSITE-ProRule" id="PRU00169"/>
    </source>
</evidence>
<dbReference type="InterPro" id="IPR001789">
    <property type="entry name" value="Sig_transdc_resp-reg_receiver"/>
</dbReference>
<dbReference type="InterPro" id="IPR011623">
    <property type="entry name" value="7TMR_DISM_rcpt_extracell_dom1"/>
</dbReference>
<evidence type="ECO:0000256" key="1">
    <source>
        <dbReference type="ARBA" id="ARBA00000085"/>
    </source>
</evidence>
<dbReference type="SUPFAM" id="SSF47384">
    <property type="entry name" value="Homodimeric domain of signal transducing histidine kinase"/>
    <property type="match status" value="1"/>
</dbReference>